<protein>
    <submittedName>
        <fullName evidence="2">Uncharacterized protein</fullName>
    </submittedName>
</protein>
<evidence type="ECO:0000313" key="2">
    <source>
        <dbReference type="EMBL" id="KIM37689.1"/>
    </source>
</evidence>
<dbReference type="AlphaFoldDB" id="A0A0C3C091"/>
<evidence type="ECO:0000256" key="1">
    <source>
        <dbReference type="SAM" id="MobiDB-lite"/>
    </source>
</evidence>
<dbReference type="Proteomes" id="UP000053424">
    <property type="component" value="Unassembled WGS sequence"/>
</dbReference>
<dbReference type="EMBL" id="KN831795">
    <property type="protein sequence ID" value="KIM37689.1"/>
    <property type="molecule type" value="Genomic_DNA"/>
</dbReference>
<reference evidence="3" key="2">
    <citation type="submission" date="2015-01" db="EMBL/GenBank/DDBJ databases">
        <title>Evolutionary Origins and Diversification of the Mycorrhizal Mutualists.</title>
        <authorList>
            <consortium name="DOE Joint Genome Institute"/>
            <consortium name="Mycorrhizal Genomics Consortium"/>
            <person name="Kohler A."/>
            <person name="Kuo A."/>
            <person name="Nagy L.G."/>
            <person name="Floudas D."/>
            <person name="Copeland A."/>
            <person name="Barry K.W."/>
            <person name="Cichocki N."/>
            <person name="Veneault-Fourrey C."/>
            <person name="LaButti K."/>
            <person name="Lindquist E.A."/>
            <person name="Lipzen A."/>
            <person name="Lundell T."/>
            <person name="Morin E."/>
            <person name="Murat C."/>
            <person name="Riley R."/>
            <person name="Ohm R."/>
            <person name="Sun H."/>
            <person name="Tunlid A."/>
            <person name="Henrissat B."/>
            <person name="Grigoriev I.V."/>
            <person name="Hibbett D.S."/>
            <person name="Martin F."/>
        </authorList>
    </citation>
    <scope>NUCLEOTIDE SEQUENCE [LARGE SCALE GENOMIC DNA]</scope>
    <source>
        <strain evidence="3">h7</strain>
    </source>
</reference>
<evidence type="ECO:0000313" key="3">
    <source>
        <dbReference type="Proteomes" id="UP000053424"/>
    </source>
</evidence>
<dbReference type="HOGENOM" id="CLU_2638334_0_0_1"/>
<keyword evidence="3" id="KW-1185">Reference proteome</keyword>
<organism evidence="2 3">
    <name type="scientific">Hebeloma cylindrosporum</name>
    <dbReference type="NCBI Taxonomy" id="76867"/>
    <lineage>
        <taxon>Eukaryota</taxon>
        <taxon>Fungi</taxon>
        <taxon>Dikarya</taxon>
        <taxon>Basidiomycota</taxon>
        <taxon>Agaricomycotina</taxon>
        <taxon>Agaricomycetes</taxon>
        <taxon>Agaricomycetidae</taxon>
        <taxon>Agaricales</taxon>
        <taxon>Agaricineae</taxon>
        <taxon>Hymenogastraceae</taxon>
        <taxon>Hebeloma</taxon>
    </lineage>
</organism>
<sequence length="77" mass="8772">MYIATKLAKTRRRVGPEPVSENPKWRQTYSGWTEMRGKPRDYNDNAEAIQGEHGKTYGASNELDENHEDSIFNVDGG</sequence>
<reference evidence="2 3" key="1">
    <citation type="submission" date="2014-04" db="EMBL/GenBank/DDBJ databases">
        <authorList>
            <consortium name="DOE Joint Genome Institute"/>
            <person name="Kuo A."/>
            <person name="Gay G."/>
            <person name="Dore J."/>
            <person name="Kohler A."/>
            <person name="Nagy L.G."/>
            <person name="Floudas D."/>
            <person name="Copeland A."/>
            <person name="Barry K.W."/>
            <person name="Cichocki N."/>
            <person name="Veneault-Fourrey C."/>
            <person name="LaButti K."/>
            <person name="Lindquist E.A."/>
            <person name="Lipzen A."/>
            <person name="Lundell T."/>
            <person name="Morin E."/>
            <person name="Murat C."/>
            <person name="Sun H."/>
            <person name="Tunlid A."/>
            <person name="Henrissat B."/>
            <person name="Grigoriev I.V."/>
            <person name="Hibbett D.S."/>
            <person name="Martin F."/>
            <person name="Nordberg H.P."/>
            <person name="Cantor M.N."/>
            <person name="Hua S.X."/>
        </authorList>
    </citation>
    <scope>NUCLEOTIDE SEQUENCE [LARGE SCALE GENOMIC DNA]</scope>
    <source>
        <strain evidence="3">h7</strain>
    </source>
</reference>
<accession>A0A0C3C091</accession>
<name>A0A0C3C091_HEBCY</name>
<proteinExistence type="predicted"/>
<feature type="region of interest" description="Disordered" evidence="1">
    <location>
        <begin position="52"/>
        <end position="77"/>
    </location>
</feature>
<gene>
    <name evidence="2" type="ORF">M413DRAFT_448223</name>
</gene>